<dbReference type="InParanoid" id="S7XQL9"/>
<dbReference type="EMBL" id="ATCN01000932">
    <property type="protein sequence ID" value="EPR78223.1"/>
    <property type="molecule type" value="Genomic_DNA"/>
</dbReference>
<proteinExistence type="predicted"/>
<keyword evidence="2" id="KW-1185">Reference proteome</keyword>
<sequence>AVTDAIGEYSINEYRFIKKYCNFFKLKNVDSTQEKIYKINDMKNNIAYSYAHKDDTDNILYSNINNKIYYSYTNIDFIRTLSISSICKTFTFIHKKERFL</sequence>
<accession>S7XQL9</accession>
<dbReference type="Proteomes" id="UP000014978">
    <property type="component" value="Unassembled WGS sequence"/>
</dbReference>
<evidence type="ECO:0000313" key="2">
    <source>
        <dbReference type="Proteomes" id="UP000014978"/>
    </source>
</evidence>
<dbReference type="HOGENOM" id="CLU_2312974_0_0_1"/>
<evidence type="ECO:0000313" key="1">
    <source>
        <dbReference type="EMBL" id="EPR78223.1"/>
    </source>
</evidence>
<gene>
    <name evidence="1" type="ORF">SLOPH_499</name>
</gene>
<reference evidence="2" key="1">
    <citation type="journal article" date="2013" name="PLoS Genet.">
        <title>The genome of Spraguea lophii and the basis of host-microsporidian interactions.</title>
        <authorList>
            <person name="Campbell S.E."/>
            <person name="Williams T.A."/>
            <person name="Yousuf A."/>
            <person name="Soanes D.M."/>
            <person name="Paszkiewicz K.H."/>
            <person name="Williams B.A.P."/>
        </authorList>
    </citation>
    <scope>NUCLEOTIDE SEQUENCE [LARGE SCALE GENOMIC DNA]</scope>
    <source>
        <strain evidence="2">42_110</strain>
    </source>
</reference>
<organism evidence="1 2">
    <name type="scientific">Spraguea lophii (strain 42_110)</name>
    <name type="common">Microsporidian parasite</name>
    <dbReference type="NCBI Taxonomy" id="1358809"/>
    <lineage>
        <taxon>Eukaryota</taxon>
        <taxon>Fungi</taxon>
        <taxon>Fungi incertae sedis</taxon>
        <taxon>Microsporidia</taxon>
        <taxon>Spragueidae</taxon>
        <taxon>Spraguea</taxon>
    </lineage>
</organism>
<dbReference type="AlphaFoldDB" id="S7XQL9"/>
<protein>
    <submittedName>
        <fullName evidence="1">Uncharacterized protein</fullName>
    </submittedName>
</protein>
<name>S7XQL9_SPRLO</name>
<feature type="non-terminal residue" evidence="1">
    <location>
        <position position="1"/>
    </location>
</feature>
<dbReference type="VEuPathDB" id="MicrosporidiaDB:SLOPH_499"/>
<comment type="caution">
    <text evidence="1">The sequence shown here is derived from an EMBL/GenBank/DDBJ whole genome shotgun (WGS) entry which is preliminary data.</text>
</comment>